<dbReference type="Proteomes" id="UP000439780">
    <property type="component" value="Unassembled WGS sequence"/>
</dbReference>
<accession>A0A845AKI9</accession>
<gene>
    <name evidence="2" type="ORF">GRI58_01870</name>
</gene>
<dbReference type="EMBL" id="WTYA01000001">
    <property type="protein sequence ID" value="MXP27568.1"/>
    <property type="molecule type" value="Genomic_DNA"/>
</dbReference>
<evidence type="ECO:0000313" key="2">
    <source>
        <dbReference type="EMBL" id="MXP27568.1"/>
    </source>
</evidence>
<dbReference type="OrthoDB" id="7596780at2"/>
<reference evidence="2 3" key="1">
    <citation type="submission" date="2019-12" db="EMBL/GenBank/DDBJ databases">
        <title>Genomic-based taxomic classification of the family Erythrobacteraceae.</title>
        <authorList>
            <person name="Xu L."/>
        </authorList>
    </citation>
    <scope>NUCLEOTIDE SEQUENCE [LARGE SCALE GENOMIC DNA]</scope>
    <source>
        <strain evidence="2 3">KEMB 9005-328</strain>
    </source>
</reference>
<proteinExistence type="predicted"/>
<evidence type="ECO:0008006" key="4">
    <source>
        <dbReference type="Google" id="ProtNLM"/>
    </source>
</evidence>
<comment type="caution">
    <text evidence="2">The sequence shown here is derived from an EMBL/GenBank/DDBJ whole genome shotgun (WGS) entry which is preliminary data.</text>
</comment>
<feature type="chain" id="PRO_5032484254" description="DUF3363 domain-containing protein" evidence="1">
    <location>
        <begin position="30"/>
        <end position="188"/>
    </location>
</feature>
<evidence type="ECO:0000256" key="1">
    <source>
        <dbReference type="SAM" id="SignalP"/>
    </source>
</evidence>
<keyword evidence="3" id="KW-1185">Reference proteome</keyword>
<protein>
    <recommendedName>
        <fullName evidence="4">DUF3363 domain-containing protein</fullName>
    </recommendedName>
</protein>
<feature type="signal peptide" evidence="1">
    <location>
        <begin position="1"/>
        <end position="29"/>
    </location>
</feature>
<sequence>MISTSRLKKAKLLSLGILVTGLTVSTAQAPLQAKQKDDNHYLQELRTCQAETQADERLACFDKAANALVNAADSGDLTIVDREKVRDTRRKLFGFSIPDFGIFGGHVKDRKEENEFKQLDTTIAKVRYGPRGSLILTTQEGAVWEISDAPTRLRSIRAGQKLEIRKGVLNSYFLRINGQPGVKGQRIG</sequence>
<dbReference type="RefSeq" id="WP_160751845.1">
    <property type="nucleotide sequence ID" value="NZ_WTYA01000001.1"/>
</dbReference>
<evidence type="ECO:0000313" key="3">
    <source>
        <dbReference type="Proteomes" id="UP000439780"/>
    </source>
</evidence>
<dbReference type="AlphaFoldDB" id="A0A845AKI9"/>
<keyword evidence="1" id="KW-0732">Signal</keyword>
<name>A0A845AKI9_9SPHN</name>
<organism evidence="2 3">
    <name type="scientific">Qipengyuania algicida</name>
    <dbReference type="NCBI Taxonomy" id="1836209"/>
    <lineage>
        <taxon>Bacteria</taxon>
        <taxon>Pseudomonadati</taxon>
        <taxon>Pseudomonadota</taxon>
        <taxon>Alphaproteobacteria</taxon>
        <taxon>Sphingomonadales</taxon>
        <taxon>Erythrobacteraceae</taxon>
        <taxon>Qipengyuania</taxon>
    </lineage>
</organism>